<dbReference type="InterPro" id="IPR016040">
    <property type="entry name" value="NAD(P)-bd_dom"/>
</dbReference>
<comment type="caution">
    <text evidence="3">The sequence shown here is derived from an EMBL/GenBank/DDBJ whole genome shotgun (WGS) entry which is preliminary data.</text>
</comment>
<dbReference type="PANTHER" id="PTHR14097">
    <property type="entry name" value="OXIDOREDUCTASE HTATIP2"/>
    <property type="match status" value="1"/>
</dbReference>
<evidence type="ECO:0000313" key="3">
    <source>
        <dbReference type="EMBL" id="MFD2614318.1"/>
    </source>
</evidence>
<dbReference type="Gene3D" id="3.40.50.720">
    <property type="entry name" value="NAD(P)-binding Rossmann-like Domain"/>
    <property type="match status" value="1"/>
</dbReference>
<dbReference type="RefSeq" id="WP_377605043.1">
    <property type="nucleotide sequence ID" value="NZ_JBHUME010000011.1"/>
</dbReference>
<dbReference type="Proteomes" id="UP001597541">
    <property type="component" value="Unassembled WGS sequence"/>
</dbReference>
<dbReference type="Pfam" id="PF13460">
    <property type="entry name" value="NAD_binding_10"/>
    <property type="match status" value="1"/>
</dbReference>
<accession>A0ABW5PGE7</accession>
<feature type="region of interest" description="Disordered" evidence="1">
    <location>
        <begin position="234"/>
        <end position="253"/>
    </location>
</feature>
<reference evidence="4" key="1">
    <citation type="journal article" date="2019" name="Int. J. Syst. Evol. Microbiol.">
        <title>The Global Catalogue of Microorganisms (GCM) 10K type strain sequencing project: providing services to taxonomists for standard genome sequencing and annotation.</title>
        <authorList>
            <consortium name="The Broad Institute Genomics Platform"/>
            <consortium name="The Broad Institute Genome Sequencing Center for Infectious Disease"/>
            <person name="Wu L."/>
            <person name="Ma J."/>
        </authorList>
    </citation>
    <scope>NUCLEOTIDE SEQUENCE [LARGE SCALE GENOMIC DNA]</scope>
    <source>
        <strain evidence="4">KCTC 3950</strain>
    </source>
</reference>
<feature type="compositionally biased region" description="Basic and acidic residues" evidence="1">
    <location>
        <begin position="234"/>
        <end position="244"/>
    </location>
</feature>
<evidence type="ECO:0000259" key="2">
    <source>
        <dbReference type="Pfam" id="PF13460"/>
    </source>
</evidence>
<sequence>MQKRALRLASNQIRRYNDRNYLHLRNRDGAAMSKIALIAGASGLIGQELLQMLLNIGVYREVIALVRRELPLQHGKLRQAVVDFDGLDKLDRSVLSADDVFCCLGTTIKKAGSKEAMYRIDAEYPLALACAARSAGASQYIVVSSIGADANSSNFYLRTKGAMEEGLRAQGFAALHIMRPSLLLGERQEFRFGERAAAVLAKPLSVLLAGPLRKYRPVQASVVARAMLHAAQREPRGVSVHESETLPALAGRA</sequence>
<dbReference type="InterPro" id="IPR036291">
    <property type="entry name" value="NAD(P)-bd_dom_sf"/>
</dbReference>
<gene>
    <name evidence="3" type="ORF">ACFSUF_18060</name>
</gene>
<proteinExistence type="predicted"/>
<dbReference type="CDD" id="cd05250">
    <property type="entry name" value="CC3_like_SDR_a"/>
    <property type="match status" value="1"/>
</dbReference>
<protein>
    <submittedName>
        <fullName evidence="3">Oxidoreductase</fullName>
    </submittedName>
</protein>
<feature type="domain" description="NAD(P)-binding" evidence="2">
    <location>
        <begin position="40"/>
        <end position="183"/>
    </location>
</feature>
<dbReference type="SUPFAM" id="SSF51735">
    <property type="entry name" value="NAD(P)-binding Rossmann-fold domains"/>
    <property type="match status" value="1"/>
</dbReference>
<keyword evidence="4" id="KW-1185">Reference proteome</keyword>
<dbReference type="EMBL" id="JBHUME010000011">
    <property type="protein sequence ID" value="MFD2614318.1"/>
    <property type="molecule type" value="Genomic_DNA"/>
</dbReference>
<dbReference type="PANTHER" id="PTHR14097:SF7">
    <property type="entry name" value="OXIDOREDUCTASE HTATIP2"/>
    <property type="match status" value="1"/>
</dbReference>
<name>A0ABW5PGE7_9BACL</name>
<evidence type="ECO:0000313" key="4">
    <source>
        <dbReference type="Proteomes" id="UP001597541"/>
    </source>
</evidence>
<evidence type="ECO:0000256" key="1">
    <source>
        <dbReference type="SAM" id="MobiDB-lite"/>
    </source>
</evidence>
<organism evidence="3 4">
    <name type="scientific">Paenibacillus gansuensis</name>
    <dbReference type="NCBI Taxonomy" id="306542"/>
    <lineage>
        <taxon>Bacteria</taxon>
        <taxon>Bacillati</taxon>
        <taxon>Bacillota</taxon>
        <taxon>Bacilli</taxon>
        <taxon>Bacillales</taxon>
        <taxon>Paenibacillaceae</taxon>
        <taxon>Paenibacillus</taxon>
    </lineage>
</organism>